<dbReference type="Proteomes" id="UP000509414">
    <property type="component" value="Chromosome"/>
</dbReference>
<keyword evidence="2" id="KW-1185">Reference proteome</keyword>
<dbReference type="AlphaFoldDB" id="A0A7H9CGL7"/>
<sequence length="158" mass="17872">MPQISLESNQMLDNFVLNYELSKHCKIAPTAYKFWQKTISAHFSGARAVFLLKSSIPPKYQEQIQECSNLSGLVLSSAFCAFSGLASSHLTRSNCSRLNELLKIHKIGPFKFVDLRHFLNSLGLENDAKIYIEKCKFFSPAPLEKCIKLTPTLCLGYY</sequence>
<dbReference type="EMBL" id="CP049075">
    <property type="protein sequence ID" value="QLI04575.1"/>
    <property type="molecule type" value="Genomic_DNA"/>
</dbReference>
<dbReference type="RefSeq" id="WP_179975290.1">
    <property type="nucleotide sequence ID" value="NZ_CP049075.1"/>
</dbReference>
<gene>
    <name evidence="1" type="ORF">CINF_0016</name>
</gene>
<accession>A0A7H9CGL7</accession>
<evidence type="ECO:0008006" key="3">
    <source>
        <dbReference type="Google" id="ProtNLM"/>
    </source>
</evidence>
<name>A0A7H9CGL7_9BACT</name>
<organism evidence="1 2">
    <name type="scientific">Candidatus Campylobacter infans</name>
    <dbReference type="NCBI Taxonomy" id="2561898"/>
    <lineage>
        <taxon>Bacteria</taxon>
        <taxon>Pseudomonadati</taxon>
        <taxon>Campylobacterota</taxon>
        <taxon>Epsilonproteobacteria</taxon>
        <taxon>Campylobacterales</taxon>
        <taxon>Campylobacteraceae</taxon>
        <taxon>Campylobacter</taxon>
    </lineage>
</organism>
<reference evidence="1 2" key="1">
    <citation type="submission" date="2020-02" db="EMBL/GenBank/DDBJ databases">
        <title>Complete genome sequence of the novel Campylobacter species Candidatus Campylobacter infans.</title>
        <authorList>
            <person name="Duim B."/>
            <person name="Zomer A."/>
            <person name="van der Graaf L."/>
            <person name="Wagenaar J."/>
        </authorList>
    </citation>
    <scope>NUCLEOTIDE SEQUENCE [LARGE SCALE GENOMIC DNA]</scope>
    <source>
        <strain evidence="1 2">19S00001</strain>
    </source>
</reference>
<evidence type="ECO:0000313" key="2">
    <source>
        <dbReference type="Proteomes" id="UP000509414"/>
    </source>
</evidence>
<protein>
    <recommendedName>
        <fullName evidence="3">Cysteine permease</fullName>
    </recommendedName>
</protein>
<dbReference type="KEGG" id="cinf:CINF_0016"/>
<evidence type="ECO:0000313" key="1">
    <source>
        <dbReference type="EMBL" id="QLI04575.1"/>
    </source>
</evidence>
<proteinExistence type="predicted"/>